<dbReference type="STRING" id="591019.Shell_0873"/>
<reference evidence="3 4" key="2">
    <citation type="journal article" date="2011" name="Stand. Genomic Sci.">
        <title>Complete genome sequence of Staphylothermus hellenicus P8.</title>
        <authorList>
            <person name="Anderson I."/>
            <person name="Wirth R."/>
            <person name="Lucas S."/>
            <person name="Copeland A."/>
            <person name="Lapidus A."/>
            <person name="Cheng J.F."/>
            <person name="Goodwin L."/>
            <person name="Pitluck S."/>
            <person name="Davenport K."/>
            <person name="Detter J.C."/>
            <person name="Han C."/>
            <person name="Tapia R."/>
            <person name="Land M."/>
            <person name="Hauser L."/>
            <person name="Pati A."/>
            <person name="Mikhailova N."/>
            <person name="Woyke T."/>
            <person name="Klenk H.P."/>
            <person name="Kyrpides N."/>
            <person name="Ivanova N."/>
        </authorList>
    </citation>
    <scope>NUCLEOTIDE SEQUENCE [LARGE SCALE GENOMIC DNA]</scope>
    <source>
        <strain evidence="4">DSM 12710 / JCM 10830 / BK20S6-10-b1 / P8</strain>
    </source>
</reference>
<dbReference type="InterPro" id="IPR029044">
    <property type="entry name" value="Nucleotide-diphossugar_trans"/>
</dbReference>
<evidence type="ECO:0000313" key="3">
    <source>
        <dbReference type="EMBL" id="ADI31983.1"/>
    </source>
</evidence>
<keyword evidence="4" id="KW-1185">Reference proteome</keyword>
<feature type="transmembrane region" description="Helical" evidence="1">
    <location>
        <begin position="134"/>
        <end position="153"/>
    </location>
</feature>
<evidence type="ECO:0000259" key="2">
    <source>
        <dbReference type="Pfam" id="PF00535"/>
    </source>
</evidence>
<dbReference type="eggNOG" id="arCOG00894">
    <property type="taxonomic scope" value="Archaea"/>
</dbReference>
<keyword evidence="1" id="KW-1133">Transmembrane helix</keyword>
<keyword evidence="1" id="KW-0472">Membrane</keyword>
<dbReference type="Gene3D" id="3.90.550.10">
    <property type="entry name" value="Spore Coat Polysaccharide Biosynthesis Protein SpsA, Chain A"/>
    <property type="match status" value="1"/>
</dbReference>
<sequence length="308" mass="34784">MRNLTVLIPVLNEAKAIGKVLDEVLNVGVPRENIIVVDGGSSDGTVEIARSRNVEVIPQEGKGKALAIKTGLKHVSTPYVLVMDGDYTYPAKHIIDLYKKIMNEGHDLVIGSRRFHSPVQTRIYRIGNLFLTKLFNLLFGTGLTDILSGMYIAKTEKLREIMFEMPHFSVESEIVAHVASTTGRIAEIPINYRRRLGEKKLSVKHGIGIARDMIRLTWRYNPAFFIFILGSLLLIPGLLLGGWVAYHYFFVGIKYYVKGLVAIILTAAGFTSLLLAVMALYTKRIEMRMQKRMDEIEQLIEEYLNRKS</sequence>
<keyword evidence="3" id="KW-0808">Transferase</keyword>
<dbReference type="CAZy" id="GT2">
    <property type="family name" value="Glycosyltransferase Family 2"/>
</dbReference>
<dbReference type="CDD" id="cd04179">
    <property type="entry name" value="DPM_DPG-synthase_like"/>
    <property type="match status" value="1"/>
</dbReference>
<feature type="transmembrane region" description="Helical" evidence="1">
    <location>
        <begin position="223"/>
        <end position="249"/>
    </location>
</feature>
<dbReference type="HOGENOM" id="CLU_033536_7_3_2"/>
<name>D7D887_STAHD</name>
<proteinExistence type="predicted"/>
<dbReference type="KEGG" id="shc:Shell_0873"/>
<feature type="domain" description="Glycosyltransferase 2-like" evidence="2">
    <location>
        <begin position="5"/>
        <end position="149"/>
    </location>
</feature>
<dbReference type="Proteomes" id="UP000002573">
    <property type="component" value="Chromosome"/>
</dbReference>
<dbReference type="PANTHER" id="PTHR48090">
    <property type="entry name" value="UNDECAPRENYL-PHOSPHATE 4-DEOXY-4-FORMAMIDO-L-ARABINOSE TRANSFERASE-RELATED"/>
    <property type="match status" value="1"/>
</dbReference>
<gene>
    <name evidence="3" type="ordered locus">Shell_0873</name>
</gene>
<dbReference type="GO" id="GO:0016740">
    <property type="term" value="F:transferase activity"/>
    <property type="evidence" value="ECO:0007669"/>
    <property type="project" value="UniProtKB-KW"/>
</dbReference>
<dbReference type="InterPro" id="IPR050256">
    <property type="entry name" value="Glycosyltransferase_2"/>
</dbReference>
<reference evidence="4" key="1">
    <citation type="submission" date="2010-05" db="EMBL/GenBank/DDBJ databases">
        <title>Complete sequence of Staphylothermus hellenicus DSM 12710.</title>
        <authorList>
            <consortium name="US DOE Joint Genome Institute"/>
            <person name="Lucas S."/>
            <person name="Copeland A."/>
            <person name="Lapidus A."/>
            <person name="Cheng J.-F."/>
            <person name="Bruce D."/>
            <person name="Goodwin L."/>
            <person name="Pitluck S."/>
            <person name="Davenport K."/>
            <person name="Detter J.C."/>
            <person name="Han C."/>
            <person name="Tapia R."/>
            <person name="Larimer F."/>
            <person name="Land M."/>
            <person name="Hauser L."/>
            <person name="Kyrpides N."/>
            <person name="Mikhailova N."/>
            <person name="Anderson I.J."/>
            <person name="Woyke T."/>
        </authorList>
    </citation>
    <scope>NUCLEOTIDE SEQUENCE [LARGE SCALE GENOMIC DNA]</scope>
    <source>
        <strain evidence="4">DSM 12710 / JCM 10830 / BK20S6-10-b1 / P8</strain>
    </source>
</reference>
<dbReference type="InterPro" id="IPR001173">
    <property type="entry name" value="Glyco_trans_2-like"/>
</dbReference>
<dbReference type="PANTHER" id="PTHR48090:SF7">
    <property type="entry name" value="RFBJ PROTEIN"/>
    <property type="match status" value="1"/>
</dbReference>
<keyword evidence="1" id="KW-0812">Transmembrane</keyword>
<dbReference type="EMBL" id="CP002051">
    <property type="protein sequence ID" value="ADI31983.1"/>
    <property type="molecule type" value="Genomic_DNA"/>
</dbReference>
<feature type="transmembrane region" description="Helical" evidence="1">
    <location>
        <begin position="255"/>
        <end position="282"/>
    </location>
</feature>
<evidence type="ECO:0000256" key="1">
    <source>
        <dbReference type="SAM" id="Phobius"/>
    </source>
</evidence>
<dbReference type="Pfam" id="PF00535">
    <property type="entry name" value="Glycos_transf_2"/>
    <property type="match status" value="1"/>
</dbReference>
<organism evidence="3 4">
    <name type="scientific">Staphylothermus hellenicus (strain DSM 12710 / JCM 10830 / BK20S6-10-b1 / P8)</name>
    <dbReference type="NCBI Taxonomy" id="591019"/>
    <lineage>
        <taxon>Archaea</taxon>
        <taxon>Thermoproteota</taxon>
        <taxon>Thermoprotei</taxon>
        <taxon>Desulfurococcales</taxon>
        <taxon>Desulfurococcaceae</taxon>
        <taxon>Staphylothermus</taxon>
    </lineage>
</organism>
<dbReference type="SUPFAM" id="SSF53448">
    <property type="entry name" value="Nucleotide-diphospho-sugar transferases"/>
    <property type="match status" value="1"/>
</dbReference>
<accession>D7D887</accession>
<protein>
    <submittedName>
        <fullName evidence="3">Glycosyl transferase family 2</fullName>
    </submittedName>
</protein>
<evidence type="ECO:0000313" key="4">
    <source>
        <dbReference type="Proteomes" id="UP000002573"/>
    </source>
</evidence>
<dbReference type="AlphaFoldDB" id="D7D887"/>